<evidence type="ECO:0000313" key="2">
    <source>
        <dbReference type="EMBL" id="KGH46187.1"/>
    </source>
</evidence>
<dbReference type="PANTHER" id="PTHR41700:SF1">
    <property type="entry name" value="N-ACETYLTRANSFERASE DOMAIN-CONTAINING PROTEIN"/>
    <property type="match status" value="1"/>
</dbReference>
<comment type="caution">
    <text evidence="2">The sequence shown here is derived from an EMBL/GenBank/DDBJ whole genome shotgun (WGS) entry which is preliminary data.</text>
</comment>
<dbReference type="STRING" id="1522368.IN07_13075"/>
<protein>
    <recommendedName>
        <fullName evidence="1">N-acetyltransferase domain-containing protein</fullName>
    </recommendedName>
</protein>
<dbReference type="EMBL" id="JPMX01000057">
    <property type="protein sequence ID" value="KGH46187.1"/>
    <property type="molecule type" value="Genomic_DNA"/>
</dbReference>
<dbReference type="Proteomes" id="UP000029713">
    <property type="component" value="Unassembled WGS sequence"/>
</dbReference>
<dbReference type="PROSITE" id="PS51186">
    <property type="entry name" value="GNAT"/>
    <property type="match status" value="1"/>
</dbReference>
<dbReference type="SUPFAM" id="SSF55729">
    <property type="entry name" value="Acyl-CoA N-acyltransferases (Nat)"/>
    <property type="match status" value="1"/>
</dbReference>
<dbReference type="CDD" id="cd04301">
    <property type="entry name" value="NAT_SF"/>
    <property type="match status" value="1"/>
</dbReference>
<gene>
    <name evidence="2" type="ORF">IN07_13075</name>
</gene>
<sequence>MGGVTDLIAGTPLPLPATGPGGQGAARAGAGAASVVAAEAAAASGVRVAALTDLTDLRAVQALFDSIWHPAPDNPPVTVELMRALTKAGNPLFGAYADGQLVGACVAFFAAPSGTALHSHVTGVAPSAQRRSVGRALKLHQRAWALQHGLDRISWTFDPLVRRNAWFNLGRLAATPVEYLPDFYGPMADTINASDQSDRLLTCWSLEAPAVVRAVAGQPVDVDLPALLAAGAATVLTVGPGGRPEARPGTPGVPALIAVPADVETLRARDATLAAEWRIAVRATLGGALTAGARVRGFAREGWYVVDGPGLPGAPEAGRATP</sequence>
<accession>A0A098Y6W5</accession>
<dbReference type="AlphaFoldDB" id="A0A098Y6W5"/>
<reference evidence="2 3" key="1">
    <citation type="submission" date="2014-07" db="EMBL/GenBank/DDBJ databases">
        <title>Biosystematic studies on Modestobacter strains isolated from extreme hyper-arid desert soil and from historic building.</title>
        <authorList>
            <person name="Bukarasam K."/>
            <person name="Bull A."/>
            <person name="Girard G."/>
            <person name="van Wezel G."/>
            <person name="Goodfellow M."/>
        </authorList>
    </citation>
    <scope>NUCLEOTIDE SEQUENCE [LARGE SCALE GENOMIC DNA]</scope>
    <source>
        <strain evidence="2 3">KNN45-2b</strain>
    </source>
</reference>
<proteinExistence type="predicted"/>
<organism evidence="2 3">
    <name type="scientific">Modestobacter caceresii</name>
    <dbReference type="NCBI Taxonomy" id="1522368"/>
    <lineage>
        <taxon>Bacteria</taxon>
        <taxon>Bacillati</taxon>
        <taxon>Actinomycetota</taxon>
        <taxon>Actinomycetes</taxon>
        <taxon>Geodermatophilales</taxon>
        <taxon>Geodermatophilaceae</taxon>
        <taxon>Modestobacter</taxon>
    </lineage>
</organism>
<evidence type="ECO:0000313" key="3">
    <source>
        <dbReference type="Proteomes" id="UP000029713"/>
    </source>
</evidence>
<keyword evidence="3" id="KW-1185">Reference proteome</keyword>
<feature type="domain" description="N-acetyltransferase" evidence="1">
    <location>
        <begin position="46"/>
        <end position="192"/>
    </location>
</feature>
<dbReference type="InterPro" id="IPR000182">
    <property type="entry name" value="GNAT_dom"/>
</dbReference>
<evidence type="ECO:0000259" key="1">
    <source>
        <dbReference type="PROSITE" id="PS51186"/>
    </source>
</evidence>
<dbReference type="PANTHER" id="PTHR41700">
    <property type="entry name" value="GCN5-RELATED N-ACETYLTRANSFERASE"/>
    <property type="match status" value="1"/>
</dbReference>
<dbReference type="Pfam" id="PF00583">
    <property type="entry name" value="Acetyltransf_1"/>
    <property type="match status" value="1"/>
</dbReference>
<dbReference type="Gene3D" id="3.40.630.30">
    <property type="match status" value="1"/>
</dbReference>
<dbReference type="InterPro" id="IPR016181">
    <property type="entry name" value="Acyl_CoA_acyltransferase"/>
</dbReference>
<name>A0A098Y6W5_9ACTN</name>
<dbReference type="InterPro" id="IPR038764">
    <property type="entry name" value="GNAT_N_AcTrfase_prd"/>
</dbReference>
<dbReference type="RefSeq" id="WP_036336273.1">
    <property type="nucleotide sequence ID" value="NZ_JPMX01000057.1"/>
</dbReference>
<dbReference type="OrthoDB" id="9797990at2"/>
<dbReference type="GO" id="GO:0016747">
    <property type="term" value="F:acyltransferase activity, transferring groups other than amino-acyl groups"/>
    <property type="evidence" value="ECO:0007669"/>
    <property type="project" value="InterPro"/>
</dbReference>